<evidence type="ECO:0000313" key="1">
    <source>
        <dbReference type="EMBL" id="PWB70034.1"/>
    </source>
</evidence>
<comment type="caution">
    <text evidence="1">The sequence shown here is derived from an EMBL/GenBank/DDBJ whole genome shotgun (WGS) entry which is preliminary data.</text>
</comment>
<gene>
    <name evidence="1" type="ORF">C3F09_09640</name>
</gene>
<proteinExistence type="predicted"/>
<dbReference type="EMBL" id="PQAP01000156">
    <property type="protein sequence ID" value="PWB70034.1"/>
    <property type="molecule type" value="Genomic_DNA"/>
</dbReference>
<name>A0A855X3K4_9BACT</name>
<evidence type="ECO:0000313" key="2">
    <source>
        <dbReference type="Proteomes" id="UP000250918"/>
    </source>
</evidence>
<sequence>MEITDLEYLCRDFTPAEWQALEVHRYYLSERAGHDVGIVATVEDWLSNHSAKWRQERLQKDLADQASEIMKHKWIESEKAGTDLGDTAVLDWVKKHAGQWRRWREKSS</sequence>
<evidence type="ECO:0008006" key="3">
    <source>
        <dbReference type="Google" id="ProtNLM"/>
    </source>
</evidence>
<reference evidence="1 2" key="1">
    <citation type="journal article" date="2018" name="ISME J.">
        <title>A methanotrophic archaeon couples anaerobic oxidation of methane to Fe(III) reduction.</title>
        <authorList>
            <person name="Cai C."/>
            <person name="Leu A.O."/>
            <person name="Xie G.J."/>
            <person name="Guo J."/>
            <person name="Feng Y."/>
            <person name="Zhao J.X."/>
            <person name="Tyson G.W."/>
            <person name="Yuan Z."/>
            <person name="Hu S."/>
        </authorList>
    </citation>
    <scope>NUCLEOTIDE SEQUENCE [LARGE SCALE GENOMIC DNA]</scope>
    <source>
        <strain evidence="1">FeB_12</strain>
    </source>
</reference>
<organism evidence="1 2">
    <name type="scientific">candidate division GN15 bacterium</name>
    <dbReference type="NCBI Taxonomy" id="2072418"/>
    <lineage>
        <taxon>Bacteria</taxon>
        <taxon>candidate division GN15</taxon>
    </lineage>
</organism>
<dbReference type="Proteomes" id="UP000250918">
    <property type="component" value="Unassembled WGS sequence"/>
</dbReference>
<accession>A0A855X3K4</accession>
<dbReference type="AlphaFoldDB" id="A0A855X3K4"/>
<protein>
    <recommendedName>
        <fullName evidence="3">DUF4032 domain-containing protein</fullName>
    </recommendedName>
</protein>